<evidence type="ECO:0000256" key="2">
    <source>
        <dbReference type="ARBA" id="ARBA00022605"/>
    </source>
</evidence>
<dbReference type="Pfam" id="PF07716">
    <property type="entry name" value="bZIP_2"/>
    <property type="match status" value="1"/>
</dbReference>
<evidence type="ECO:0000259" key="11">
    <source>
        <dbReference type="PROSITE" id="PS50217"/>
    </source>
</evidence>
<protein>
    <submittedName>
        <fullName evidence="12">Cross-pathway control protein A</fullName>
    </submittedName>
</protein>
<dbReference type="AlphaFoldDB" id="A0A0F4YYP2"/>
<keyword evidence="6" id="KW-0804">Transcription</keyword>
<gene>
    <name evidence="12" type="ORF">T310_2750</name>
</gene>
<dbReference type="PROSITE" id="PS00036">
    <property type="entry name" value="BZIP_BASIC"/>
    <property type="match status" value="1"/>
</dbReference>
<dbReference type="RefSeq" id="XP_013329812.1">
    <property type="nucleotide sequence ID" value="XM_013474358.1"/>
</dbReference>
<evidence type="ECO:0000256" key="3">
    <source>
        <dbReference type="ARBA" id="ARBA00023015"/>
    </source>
</evidence>
<keyword evidence="7" id="KW-0539">Nucleus</keyword>
<feature type="region of interest" description="Disordered" evidence="10">
    <location>
        <begin position="148"/>
        <end position="176"/>
    </location>
</feature>
<feature type="compositionally biased region" description="Polar residues" evidence="10">
    <location>
        <begin position="91"/>
        <end position="100"/>
    </location>
</feature>
<feature type="compositionally biased region" description="Polar residues" evidence="10">
    <location>
        <begin position="373"/>
        <end position="386"/>
    </location>
</feature>
<dbReference type="Gene3D" id="3.30.160.60">
    <property type="entry name" value="Classic Zinc Finger"/>
    <property type="match status" value="1"/>
</dbReference>
<dbReference type="STRING" id="1408163.A0A0F4YYP2"/>
<dbReference type="FunFam" id="3.30.160.60:FF:001491">
    <property type="entry name" value="Cross-pathway control protein A"/>
    <property type="match status" value="1"/>
</dbReference>
<dbReference type="InterPro" id="IPR046347">
    <property type="entry name" value="bZIP_sf"/>
</dbReference>
<sequence>HPTNLSIQTYHISFTRFEADIQHHGGLLSALLAPQRPVSHHETDKIHFSRFSIVNPLSTNSFSESPVSGPLNFSDASRSSSSLSTTISPFDASSVTTDNHQQTWLPTPPPPQPLAQCPDLNSDKISSSNLQEDFVLYPSTPISRPKANFWDERAPAPSSAAHRSSTVNNSTLVSSSHRRHTLHYAVNWHHQQRHSQQQLSGSPAQVPRVSKLNAQFPGLSPSTSNRFSPSGRKHLAQRLYAASVPSPHSNRPPVPLFHSAGNLPQNQNQQSQHRRVMSTSNLITGEYQAPSRPSSLPCESSEDIPHANPTYSDFRDLRDVFDTSAHQFVDELDSPADITMLSHQPSFTAAESPAGQPVGTVSPKDLVVDASAPPSTSFTDLSTPPSFDSPGLFSHDASPMFPVDQELGPGHEEWESLFPAKDAFSLPVEDVSNAIPTLPKTQPSASPMVRTTSSPMVRTASSPGESPKPGSGRSSTKHSSVAGVNPRRREKPLPPIVYDPDDPVAVKRARNTEAARKSRARKLARQESMERRIAELEKDLAELQRREEYWRDFFVLLSPVVSHNADYTHQVKQLRVEVKKKRGYYHYYYQV</sequence>
<evidence type="ECO:0000256" key="7">
    <source>
        <dbReference type="ARBA" id="ARBA00023242"/>
    </source>
</evidence>
<evidence type="ECO:0000256" key="10">
    <source>
        <dbReference type="SAM" id="MobiDB-lite"/>
    </source>
</evidence>
<dbReference type="GO" id="GO:0008652">
    <property type="term" value="P:amino acid biosynthetic process"/>
    <property type="evidence" value="ECO:0007669"/>
    <property type="project" value="UniProtKB-KW"/>
</dbReference>
<dbReference type="PANTHER" id="PTHR13044">
    <property type="entry name" value="ACTIVATING TRANSCRIPTION FACTOR ATF 4/5"/>
    <property type="match status" value="1"/>
</dbReference>
<dbReference type="EMBL" id="LASV01000108">
    <property type="protein sequence ID" value="KKA23200.1"/>
    <property type="molecule type" value="Genomic_DNA"/>
</dbReference>
<proteinExistence type="inferred from homology"/>
<evidence type="ECO:0000256" key="6">
    <source>
        <dbReference type="ARBA" id="ARBA00023163"/>
    </source>
</evidence>
<keyword evidence="2" id="KW-0028">Amino-acid biosynthesis</keyword>
<dbReference type="Proteomes" id="UP000053958">
    <property type="component" value="Unassembled WGS sequence"/>
</dbReference>
<organism evidence="12 13">
    <name type="scientific">Rasamsonia emersonii (strain ATCC 16479 / CBS 393.64 / IMI 116815)</name>
    <dbReference type="NCBI Taxonomy" id="1408163"/>
    <lineage>
        <taxon>Eukaryota</taxon>
        <taxon>Fungi</taxon>
        <taxon>Dikarya</taxon>
        <taxon>Ascomycota</taxon>
        <taxon>Pezizomycotina</taxon>
        <taxon>Eurotiomycetes</taxon>
        <taxon>Eurotiomycetidae</taxon>
        <taxon>Eurotiales</taxon>
        <taxon>Trichocomaceae</taxon>
        <taxon>Rasamsonia</taxon>
    </lineage>
</organism>
<dbReference type="GO" id="GO:0000977">
    <property type="term" value="F:RNA polymerase II transcription regulatory region sequence-specific DNA binding"/>
    <property type="evidence" value="ECO:0007669"/>
    <property type="project" value="TreeGrafter"/>
</dbReference>
<dbReference type="GO" id="GO:0005634">
    <property type="term" value="C:nucleus"/>
    <property type="evidence" value="ECO:0007669"/>
    <property type="project" value="UniProtKB-SubCell"/>
</dbReference>
<dbReference type="InterPro" id="IPR004827">
    <property type="entry name" value="bZIP"/>
</dbReference>
<dbReference type="OrthoDB" id="5419235at2759"/>
<evidence type="ECO:0000256" key="8">
    <source>
        <dbReference type="ARBA" id="ARBA00061302"/>
    </source>
</evidence>
<keyword evidence="9" id="KW-0175">Coiled coil</keyword>
<evidence type="ECO:0000256" key="4">
    <source>
        <dbReference type="ARBA" id="ARBA00023125"/>
    </source>
</evidence>
<feature type="compositionally biased region" description="Polar residues" evidence="10">
    <location>
        <begin position="439"/>
        <end position="460"/>
    </location>
</feature>
<dbReference type="SMART" id="SM00338">
    <property type="entry name" value="BRLZ"/>
    <property type="match status" value="1"/>
</dbReference>
<evidence type="ECO:0000313" key="12">
    <source>
        <dbReference type="EMBL" id="KKA23200.1"/>
    </source>
</evidence>
<feature type="compositionally biased region" description="Low complexity" evidence="10">
    <location>
        <begin position="155"/>
        <end position="175"/>
    </location>
</feature>
<keyword evidence="3" id="KW-0805">Transcription regulation</keyword>
<dbReference type="GO" id="GO:0001228">
    <property type="term" value="F:DNA-binding transcription activator activity, RNA polymerase II-specific"/>
    <property type="evidence" value="ECO:0007669"/>
    <property type="project" value="TreeGrafter"/>
</dbReference>
<keyword evidence="13" id="KW-1185">Reference proteome</keyword>
<dbReference type="GeneID" id="25315101"/>
<feature type="coiled-coil region" evidence="9">
    <location>
        <begin position="519"/>
        <end position="546"/>
    </location>
</feature>
<comment type="subcellular location">
    <subcellularLocation>
        <location evidence="1">Nucleus</location>
    </subcellularLocation>
</comment>
<keyword evidence="4" id="KW-0238">DNA-binding</keyword>
<reference evidence="12 13" key="1">
    <citation type="submission" date="2015-04" db="EMBL/GenBank/DDBJ databases">
        <authorList>
            <person name="Heijne W.H."/>
            <person name="Fedorova N.D."/>
            <person name="Nierman W.C."/>
            <person name="Vollebregt A.W."/>
            <person name="Zhao Z."/>
            <person name="Wu L."/>
            <person name="Kumar M."/>
            <person name="Stam H."/>
            <person name="van den Berg M.A."/>
            <person name="Pel H.J."/>
        </authorList>
    </citation>
    <scope>NUCLEOTIDE SEQUENCE [LARGE SCALE GENOMIC DNA]</scope>
    <source>
        <strain evidence="12 13">CBS 393.64</strain>
    </source>
</reference>
<evidence type="ECO:0000313" key="13">
    <source>
        <dbReference type="Proteomes" id="UP000053958"/>
    </source>
</evidence>
<keyword evidence="5" id="KW-0010">Activator</keyword>
<evidence type="ECO:0000256" key="9">
    <source>
        <dbReference type="SAM" id="Coils"/>
    </source>
</evidence>
<evidence type="ECO:0000256" key="1">
    <source>
        <dbReference type="ARBA" id="ARBA00004123"/>
    </source>
</evidence>
<feature type="region of interest" description="Disordered" evidence="10">
    <location>
        <begin position="90"/>
        <end position="123"/>
    </location>
</feature>
<feature type="compositionally biased region" description="Low complexity" evidence="10">
    <location>
        <begin position="461"/>
        <end position="474"/>
    </location>
</feature>
<dbReference type="PROSITE" id="PS50217">
    <property type="entry name" value="BZIP"/>
    <property type="match status" value="1"/>
</dbReference>
<dbReference type="PANTHER" id="PTHR13044:SF14">
    <property type="entry name" value="CRYPTOCEPHAL, ISOFORM A"/>
    <property type="match status" value="1"/>
</dbReference>
<feature type="region of interest" description="Disordered" evidence="10">
    <location>
        <begin position="349"/>
        <end position="391"/>
    </location>
</feature>
<feature type="region of interest" description="Disordered" evidence="10">
    <location>
        <begin position="435"/>
        <end position="502"/>
    </location>
</feature>
<feature type="non-terminal residue" evidence="12">
    <location>
        <position position="1"/>
    </location>
</feature>
<comment type="caution">
    <text evidence="12">The sequence shown here is derived from an EMBL/GenBank/DDBJ whole genome shotgun (WGS) entry which is preliminary data.</text>
</comment>
<name>A0A0F4YYP2_RASE3</name>
<accession>A0A0F4YYP2</accession>
<dbReference type="CDD" id="cd12193">
    <property type="entry name" value="bZIP_GCN4"/>
    <property type="match status" value="1"/>
</dbReference>
<evidence type="ECO:0000256" key="5">
    <source>
        <dbReference type="ARBA" id="ARBA00023159"/>
    </source>
</evidence>
<feature type="domain" description="BZIP" evidence="11">
    <location>
        <begin position="501"/>
        <end position="546"/>
    </location>
</feature>
<dbReference type="SUPFAM" id="SSF57959">
    <property type="entry name" value="Leucine zipper domain"/>
    <property type="match status" value="1"/>
</dbReference>
<comment type="similarity">
    <text evidence="8">Belongs to the bZIP family. GCN4 subfamily.</text>
</comment>